<dbReference type="PANTHER" id="PTHR21060">
    <property type="entry name" value="ACETATE KINASE"/>
    <property type="match status" value="1"/>
</dbReference>
<dbReference type="EC" id="2.7.2.1" evidence="6"/>
<dbReference type="PRINTS" id="PR00471">
    <property type="entry name" value="ACETATEKNASE"/>
</dbReference>
<evidence type="ECO:0000256" key="7">
    <source>
        <dbReference type="RuleBase" id="RU003835"/>
    </source>
</evidence>
<keyword evidence="5 6" id="KW-0067">ATP-binding</keyword>
<dbReference type="PANTHER" id="PTHR21060:SF15">
    <property type="entry name" value="ACETATE KINASE-RELATED"/>
    <property type="match status" value="1"/>
</dbReference>
<feature type="binding site" evidence="6">
    <location>
        <position position="8"/>
    </location>
    <ligand>
        <name>Mg(2+)</name>
        <dbReference type="ChEBI" id="CHEBI:18420"/>
    </ligand>
</feature>
<accession>A0A269TJI6</accession>
<evidence type="ECO:0000313" key="8">
    <source>
        <dbReference type="EMBL" id="PAK21571.1"/>
    </source>
</evidence>
<dbReference type="GO" id="GO:0005737">
    <property type="term" value="C:cytoplasm"/>
    <property type="evidence" value="ECO:0007669"/>
    <property type="project" value="UniProtKB-SubCell"/>
</dbReference>
<gene>
    <name evidence="6" type="primary">ackA</name>
    <name evidence="8" type="ORF">CJJ23_01305</name>
</gene>
<comment type="function">
    <text evidence="6">Catalyzes the formation of acetyl phosphate from acetate and ATP. Can also catalyze the reverse reaction.</text>
</comment>
<keyword evidence="6" id="KW-0479">Metal-binding</keyword>
<dbReference type="SUPFAM" id="SSF53067">
    <property type="entry name" value="Actin-like ATPase domain"/>
    <property type="match status" value="2"/>
</dbReference>
<dbReference type="NCBIfam" id="TIGR00016">
    <property type="entry name" value="ackA"/>
    <property type="match status" value="1"/>
</dbReference>
<comment type="cofactor">
    <cofactor evidence="6">
        <name>Mg(2+)</name>
        <dbReference type="ChEBI" id="CHEBI:18420"/>
    </cofactor>
    <cofactor evidence="6">
        <name>Mn(2+)</name>
        <dbReference type="ChEBI" id="CHEBI:29035"/>
    </cofactor>
    <text evidence="6">Mg(2+). Can also accept Mn(2+).</text>
</comment>
<evidence type="ECO:0000256" key="3">
    <source>
        <dbReference type="ARBA" id="ARBA00022741"/>
    </source>
</evidence>
<keyword evidence="6" id="KW-0963">Cytoplasm</keyword>
<dbReference type="PROSITE" id="PS01075">
    <property type="entry name" value="ACETATE_KINASE_1"/>
    <property type="match status" value="1"/>
</dbReference>
<name>A0A269TJI6_9BACT</name>
<dbReference type="Gene3D" id="3.30.420.40">
    <property type="match status" value="2"/>
</dbReference>
<feature type="binding site" evidence="6">
    <location>
        <position position="381"/>
    </location>
    <ligand>
        <name>Mg(2+)</name>
        <dbReference type="ChEBI" id="CHEBI:18420"/>
    </ligand>
</feature>
<dbReference type="InterPro" id="IPR004372">
    <property type="entry name" value="Ac/propionate_kinase"/>
</dbReference>
<evidence type="ECO:0000256" key="2">
    <source>
        <dbReference type="ARBA" id="ARBA00022679"/>
    </source>
</evidence>
<comment type="catalytic activity">
    <reaction evidence="6">
        <text>acetate + ATP = acetyl phosphate + ADP</text>
        <dbReference type="Rhea" id="RHEA:11352"/>
        <dbReference type="ChEBI" id="CHEBI:22191"/>
        <dbReference type="ChEBI" id="CHEBI:30089"/>
        <dbReference type="ChEBI" id="CHEBI:30616"/>
        <dbReference type="ChEBI" id="CHEBI:456216"/>
        <dbReference type="EC" id="2.7.2.1"/>
    </reaction>
</comment>
<dbReference type="InterPro" id="IPR023865">
    <property type="entry name" value="Aliphatic_acid_kinase_CS"/>
</dbReference>
<dbReference type="EMBL" id="NQNY01000003">
    <property type="protein sequence ID" value="PAK21571.1"/>
    <property type="molecule type" value="Genomic_DNA"/>
</dbReference>
<dbReference type="HAMAP" id="MF_00020">
    <property type="entry name" value="Acetate_kinase"/>
    <property type="match status" value="1"/>
</dbReference>
<proteinExistence type="inferred from homology"/>
<keyword evidence="4 6" id="KW-0418">Kinase</keyword>
<dbReference type="Proteomes" id="UP000216943">
    <property type="component" value="Unassembled WGS sequence"/>
</dbReference>
<feature type="site" description="Transition state stabilizer" evidence="6">
    <location>
        <position position="177"/>
    </location>
</feature>
<feature type="binding site" evidence="6">
    <location>
        <position position="88"/>
    </location>
    <ligand>
        <name>substrate</name>
    </ligand>
</feature>
<comment type="subcellular location">
    <subcellularLocation>
        <location evidence="6">Cytoplasm</location>
    </subcellularLocation>
</comment>
<dbReference type="Pfam" id="PF00871">
    <property type="entry name" value="Acetate_kinase"/>
    <property type="match status" value="1"/>
</dbReference>
<feature type="site" description="Transition state stabilizer" evidence="6">
    <location>
        <position position="236"/>
    </location>
</feature>
<keyword evidence="3 6" id="KW-0547">Nucleotide-binding</keyword>
<feature type="binding site" evidence="6">
    <location>
        <begin position="278"/>
        <end position="280"/>
    </location>
    <ligand>
        <name>ATP</name>
        <dbReference type="ChEBI" id="CHEBI:30616"/>
    </ligand>
</feature>
<feature type="active site" description="Proton donor/acceptor" evidence="6">
    <location>
        <position position="145"/>
    </location>
</feature>
<dbReference type="InterPro" id="IPR000890">
    <property type="entry name" value="Aliphatic_acid_kin_short-chain"/>
</dbReference>
<dbReference type="NCBIfam" id="NF005520">
    <property type="entry name" value="PRK07157.1"/>
    <property type="match status" value="1"/>
</dbReference>
<dbReference type="RefSeq" id="WP_095334584.1">
    <property type="nucleotide sequence ID" value="NZ_NQNY01000003.1"/>
</dbReference>
<dbReference type="UniPathway" id="UPA00340">
    <property type="reaction ID" value="UER00458"/>
</dbReference>
<dbReference type="GO" id="GO:0005524">
    <property type="term" value="F:ATP binding"/>
    <property type="evidence" value="ECO:0007669"/>
    <property type="project" value="UniProtKB-KW"/>
</dbReference>
<comment type="pathway">
    <text evidence="6">Metabolic intermediate biosynthesis; acetyl-CoA biosynthesis; acetyl-CoA from acetate: step 1/2.</text>
</comment>
<comment type="subunit">
    <text evidence="6">Homodimer.</text>
</comment>
<protein>
    <recommendedName>
        <fullName evidence="6">Acetate kinase</fullName>
        <ecNumber evidence="6">2.7.2.1</ecNumber>
    </recommendedName>
    <alternativeName>
        <fullName evidence="6">Acetokinase</fullName>
    </alternativeName>
</protein>
<dbReference type="GO" id="GO:0006085">
    <property type="term" value="P:acetyl-CoA biosynthetic process"/>
    <property type="evidence" value="ECO:0007669"/>
    <property type="project" value="UniProtKB-UniRule"/>
</dbReference>
<feature type="binding site" evidence="6">
    <location>
        <position position="15"/>
    </location>
    <ligand>
        <name>ATP</name>
        <dbReference type="ChEBI" id="CHEBI:30616"/>
    </ligand>
</feature>
<evidence type="ECO:0000256" key="1">
    <source>
        <dbReference type="ARBA" id="ARBA00008748"/>
    </source>
</evidence>
<dbReference type="CDD" id="cd24010">
    <property type="entry name" value="ASKHA_NBD_AcK_PK"/>
    <property type="match status" value="1"/>
</dbReference>
<dbReference type="OrthoDB" id="9802453at2"/>
<reference evidence="9" key="1">
    <citation type="submission" date="2017-08" db="EMBL/GenBank/DDBJ databases">
        <authorList>
            <person name="Alvarez-Ponce D."/>
            <person name="Weitzman C.L."/>
            <person name="Tillett R.L."/>
            <person name="Sandmeier F.C."/>
            <person name="Tracy C.R."/>
        </authorList>
    </citation>
    <scope>NUCLEOTIDE SEQUENCE [LARGE SCALE GENOMIC DNA]</scope>
    <source>
        <strain evidence="9">723</strain>
    </source>
</reference>
<sequence length="393" mass="43121">MSKVLVINAGSSSMKVALLETNNFEVIASGLAERIGLEMSHITFKFKEKHELELPLKNHEETVEAFLKLWKAIELVKDNEEITHIGFRVVSGGPTLTKSTVITDEVEKIIRDYIPFAPLHNPGALQSIEAFKKLMPHAKLSATYDTAFHSTLDKVNYVYPIPKSWTEELGIRKFGFHGTSHLFITEVMQKLLKKDKVNIVNCHIGNGASLAAIKDSKSIDTSMGLTPLAGVMMGTRSGDVDPAIVDFVVKAKNISAEQATNILNKESGLKGVSQVSSDMRDVQEAAKAGNKDAEFALDLYAQKTADYLINYLNKIGPNIDAITFTAGVGENSASTRQAIIEKINLVYIKLDPELNAIRSSEPRLISTKDSSIAVYVVPTNEEYVIARDAIELG</sequence>
<dbReference type="GO" id="GO:0008776">
    <property type="term" value="F:acetate kinase activity"/>
    <property type="evidence" value="ECO:0007669"/>
    <property type="project" value="UniProtKB-UniRule"/>
</dbReference>
<comment type="caution">
    <text evidence="8">The sequence shown here is derived from an EMBL/GenBank/DDBJ whole genome shotgun (WGS) entry which is preliminary data.</text>
</comment>
<organism evidence="8 9">
    <name type="scientific">Mycoplasmopsis agassizii</name>
    <dbReference type="NCBI Taxonomy" id="33922"/>
    <lineage>
        <taxon>Bacteria</taxon>
        <taxon>Bacillati</taxon>
        <taxon>Mycoplasmatota</taxon>
        <taxon>Mycoplasmoidales</taxon>
        <taxon>Metamycoplasmataceae</taxon>
        <taxon>Mycoplasmopsis</taxon>
    </lineage>
</organism>
<feature type="binding site" evidence="6">
    <location>
        <begin position="327"/>
        <end position="331"/>
    </location>
    <ligand>
        <name>ATP</name>
        <dbReference type="ChEBI" id="CHEBI:30616"/>
    </ligand>
</feature>
<comment type="similarity">
    <text evidence="1 6 7">Belongs to the acetokinase family.</text>
</comment>
<dbReference type="InterPro" id="IPR043129">
    <property type="entry name" value="ATPase_NBD"/>
</dbReference>
<evidence type="ECO:0000256" key="4">
    <source>
        <dbReference type="ARBA" id="ARBA00022777"/>
    </source>
</evidence>
<feature type="binding site" evidence="6">
    <location>
        <begin position="203"/>
        <end position="207"/>
    </location>
    <ligand>
        <name>ATP</name>
        <dbReference type="ChEBI" id="CHEBI:30616"/>
    </ligand>
</feature>
<dbReference type="PIRSF" id="PIRSF000722">
    <property type="entry name" value="Acetate_prop_kin"/>
    <property type="match status" value="1"/>
</dbReference>
<evidence type="ECO:0000256" key="5">
    <source>
        <dbReference type="ARBA" id="ARBA00022840"/>
    </source>
</evidence>
<keyword evidence="6" id="KW-0460">Magnesium</keyword>
<dbReference type="GO" id="GO:0000287">
    <property type="term" value="F:magnesium ion binding"/>
    <property type="evidence" value="ECO:0007669"/>
    <property type="project" value="UniProtKB-UniRule"/>
</dbReference>
<evidence type="ECO:0000313" key="9">
    <source>
        <dbReference type="Proteomes" id="UP000216943"/>
    </source>
</evidence>
<keyword evidence="2 6" id="KW-0808">Transferase</keyword>
<dbReference type="GO" id="GO:0006083">
    <property type="term" value="P:acetate metabolic process"/>
    <property type="evidence" value="ECO:0007669"/>
    <property type="project" value="TreeGrafter"/>
</dbReference>
<evidence type="ECO:0000256" key="6">
    <source>
        <dbReference type="HAMAP-Rule" id="MF_00020"/>
    </source>
</evidence>
<dbReference type="AlphaFoldDB" id="A0A269TJI6"/>